<evidence type="ECO:0008006" key="3">
    <source>
        <dbReference type="Google" id="ProtNLM"/>
    </source>
</evidence>
<dbReference type="Proteomes" id="UP000271573">
    <property type="component" value="Chromosome"/>
</dbReference>
<dbReference type="RefSeq" id="WP_125569801.1">
    <property type="nucleotide sequence ID" value="NZ_AP019307.1"/>
</dbReference>
<evidence type="ECO:0000313" key="2">
    <source>
        <dbReference type="Proteomes" id="UP000271573"/>
    </source>
</evidence>
<reference evidence="1 2" key="1">
    <citation type="submission" date="2018-11" db="EMBL/GenBank/DDBJ databases">
        <title>Complete genome sequence of Nocardioides baekrokdamisoli strain KCTC 39748.</title>
        <authorList>
            <person name="Kang S.W."/>
            <person name="Lee K.C."/>
            <person name="Kim K.K."/>
            <person name="Kim J.S."/>
            <person name="Kim D.S."/>
            <person name="Ko S.H."/>
            <person name="Yang S.H."/>
            <person name="Shin Y.K."/>
            <person name="Lee J.S."/>
        </authorList>
    </citation>
    <scope>NUCLEOTIDE SEQUENCE [LARGE SCALE GENOMIC DNA]</scope>
    <source>
        <strain evidence="1 2">KCTC 39748</strain>
    </source>
</reference>
<accession>A0A3G9IRA5</accession>
<sequence>MTSFRVGDATRADQELYTHARMVEVSCGTCGTVVGVKKNSDQHTSIQWGEDGVSTCREFAESAARPGGRAVYAPCPRLALSIDAAVDAGRIEIGAIDGY</sequence>
<dbReference type="OrthoDB" id="4554341at2"/>
<dbReference type="EMBL" id="AP019307">
    <property type="protein sequence ID" value="BBH18505.1"/>
    <property type="molecule type" value="Genomic_DNA"/>
</dbReference>
<evidence type="ECO:0000313" key="1">
    <source>
        <dbReference type="EMBL" id="BBH18505.1"/>
    </source>
</evidence>
<dbReference type="KEGG" id="nbe:Back2_27920"/>
<proteinExistence type="predicted"/>
<protein>
    <recommendedName>
        <fullName evidence="3">Ferredoxin</fullName>
    </recommendedName>
</protein>
<gene>
    <name evidence="1" type="ORF">Back2_27920</name>
</gene>
<dbReference type="AlphaFoldDB" id="A0A3G9IRA5"/>
<keyword evidence="2" id="KW-1185">Reference proteome</keyword>
<organism evidence="1 2">
    <name type="scientific">Nocardioides baekrokdamisoli</name>
    <dbReference type="NCBI Taxonomy" id="1804624"/>
    <lineage>
        <taxon>Bacteria</taxon>
        <taxon>Bacillati</taxon>
        <taxon>Actinomycetota</taxon>
        <taxon>Actinomycetes</taxon>
        <taxon>Propionibacteriales</taxon>
        <taxon>Nocardioidaceae</taxon>
        <taxon>Nocardioides</taxon>
    </lineage>
</organism>
<name>A0A3G9IRA5_9ACTN</name>